<feature type="chain" id="PRO_5016434263" evidence="2">
    <location>
        <begin position="20"/>
        <end position="105"/>
    </location>
</feature>
<proteinExistence type="predicted"/>
<feature type="region of interest" description="Disordered" evidence="1">
    <location>
        <begin position="48"/>
        <end position="73"/>
    </location>
</feature>
<dbReference type="PANTHER" id="PTHR35282:SF2">
    <property type="entry name" value="F5D14.24 PROTEIN"/>
    <property type="match status" value="1"/>
</dbReference>
<evidence type="ECO:0000313" key="4">
    <source>
        <dbReference type="Proteomes" id="UP000187609"/>
    </source>
</evidence>
<name>A0A314LCY5_NICAT</name>
<dbReference type="Pfam" id="PF21737">
    <property type="entry name" value="DUF6865"/>
    <property type="match status" value="1"/>
</dbReference>
<sequence>MFYLSLFLFSVVILQKKDSYYMDKKASGKEISEEVTRESLIAISYSEPEKDLSIESEPENSNRENVVKSINEDEDNKYRSELISISYEEPPDTEVEQVSPGEFKG</sequence>
<keyword evidence="4" id="KW-1185">Reference proteome</keyword>
<dbReference type="PANTHER" id="PTHR35282">
    <property type="entry name" value="F5D14.24 PROTEIN"/>
    <property type="match status" value="1"/>
</dbReference>
<comment type="caution">
    <text evidence="3">The sequence shown here is derived from an EMBL/GenBank/DDBJ whole genome shotgun (WGS) entry which is preliminary data.</text>
</comment>
<dbReference type="Proteomes" id="UP000187609">
    <property type="component" value="Unassembled WGS sequence"/>
</dbReference>
<evidence type="ECO:0000313" key="3">
    <source>
        <dbReference type="EMBL" id="OIT39498.1"/>
    </source>
</evidence>
<accession>A0A314LCY5</accession>
<organism evidence="3 4">
    <name type="scientific">Nicotiana attenuata</name>
    <name type="common">Coyote tobacco</name>
    <dbReference type="NCBI Taxonomy" id="49451"/>
    <lineage>
        <taxon>Eukaryota</taxon>
        <taxon>Viridiplantae</taxon>
        <taxon>Streptophyta</taxon>
        <taxon>Embryophyta</taxon>
        <taxon>Tracheophyta</taxon>
        <taxon>Spermatophyta</taxon>
        <taxon>Magnoliopsida</taxon>
        <taxon>eudicotyledons</taxon>
        <taxon>Gunneridae</taxon>
        <taxon>Pentapetalae</taxon>
        <taxon>asterids</taxon>
        <taxon>lamiids</taxon>
        <taxon>Solanales</taxon>
        <taxon>Solanaceae</taxon>
        <taxon>Nicotianoideae</taxon>
        <taxon>Nicotianeae</taxon>
        <taxon>Nicotiana</taxon>
    </lineage>
</organism>
<keyword evidence="2" id="KW-0732">Signal</keyword>
<dbReference type="InterPro" id="IPR049198">
    <property type="entry name" value="DUF6865"/>
</dbReference>
<dbReference type="EMBL" id="MJEQ01000101">
    <property type="protein sequence ID" value="OIT39498.1"/>
    <property type="molecule type" value="Genomic_DNA"/>
</dbReference>
<evidence type="ECO:0000256" key="2">
    <source>
        <dbReference type="SAM" id="SignalP"/>
    </source>
</evidence>
<feature type="region of interest" description="Disordered" evidence="1">
    <location>
        <begin position="85"/>
        <end position="105"/>
    </location>
</feature>
<dbReference type="Gramene" id="OIT39498">
    <property type="protein sequence ID" value="OIT39498"/>
    <property type="gene ID" value="A4A49_15662"/>
</dbReference>
<reference evidence="3" key="1">
    <citation type="submission" date="2016-11" db="EMBL/GenBank/DDBJ databases">
        <title>The genome of Nicotiana attenuata.</title>
        <authorList>
            <person name="Xu S."/>
            <person name="Brockmoeller T."/>
            <person name="Gaquerel E."/>
            <person name="Navarro A."/>
            <person name="Kuhl H."/>
            <person name="Gase K."/>
            <person name="Ling Z."/>
            <person name="Zhou W."/>
            <person name="Kreitzer C."/>
            <person name="Stanke M."/>
            <person name="Tang H."/>
            <person name="Lyons E."/>
            <person name="Pandey P."/>
            <person name="Pandey S.P."/>
            <person name="Timmermann B."/>
            <person name="Baldwin I.T."/>
        </authorList>
    </citation>
    <scope>NUCLEOTIDE SEQUENCE [LARGE SCALE GENOMIC DNA]</scope>
    <source>
        <strain evidence="3">UT</strain>
    </source>
</reference>
<dbReference type="AlphaFoldDB" id="A0A314LCY5"/>
<gene>
    <name evidence="3" type="ORF">A4A49_15662</name>
</gene>
<protein>
    <submittedName>
        <fullName evidence="3">Uncharacterized protein</fullName>
    </submittedName>
</protein>
<feature type="signal peptide" evidence="2">
    <location>
        <begin position="1"/>
        <end position="19"/>
    </location>
</feature>
<evidence type="ECO:0000256" key="1">
    <source>
        <dbReference type="SAM" id="MobiDB-lite"/>
    </source>
</evidence>